<feature type="transmembrane region" description="Helical" evidence="5">
    <location>
        <begin position="47"/>
        <end position="68"/>
    </location>
</feature>
<keyword evidence="4 5" id="KW-0472">Membrane</keyword>
<dbReference type="PANTHER" id="PTHR31204">
    <property type="entry name" value="SIGMA INTRACELLULAR RECEPTOR 2"/>
    <property type="match status" value="1"/>
</dbReference>
<sequence length="200" mass="22363">MHDVRAVLEPRCGGVPTAGRISPMSSPFTPTICFVTKSNLPLRRRGFDYVFIVFFCWAFVSCVISDAVPTLGIVQSADSTNILAQWNYAYASVNDPLFLNPPVWMRFVTGLSAFVYAPFYVVLVYALITARNWIQLPAVIYATLIAGITGVVVFGVEFFGEAQWRTPNPLGFLAFNLPYVLIPLLLLIRMRKPLPFTRAF</sequence>
<dbReference type="EMBL" id="CAFBMB010000014">
    <property type="protein sequence ID" value="CAB4890594.1"/>
    <property type="molecule type" value="Genomic_DNA"/>
</dbReference>
<dbReference type="AlphaFoldDB" id="A0A6J7FAF4"/>
<dbReference type="GO" id="GO:0005783">
    <property type="term" value="C:endoplasmic reticulum"/>
    <property type="evidence" value="ECO:0007669"/>
    <property type="project" value="TreeGrafter"/>
</dbReference>
<feature type="transmembrane region" description="Helical" evidence="5">
    <location>
        <begin position="103"/>
        <end position="127"/>
    </location>
</feature>
<gene>
    <name evidence="7" type="ORF">UFOPK3516_00333</name>
</gene>
<evidence type="ECO:0000256" key="5">
    <source>
        <dbReference type="SAM" id="Phobius"/>
    </source>
</evidence>
<evidence type="ECO:0000256" key="4">
    <source>
        <dbReference type="ARBA" id="ARBA00023136"/>
    </source>
</evidence>
<reference evidence="7" key="1">
    <citation type="submission" date="2020-05" db="EMBL/GenBank/DDBJ databases">
        <authorList>
            <person name="Chiriac C."/>
            <person name="Salcher M."/>
            <person name="Ghai R."/>
            <person name="Kavagutti S V."/>
        </authorList>
    </citation>
    <scope>NUCLEOTIDE SEQUENCE</scope>
</reference>
<dbReference type="InterPro" id="IPR051987">
    <property type="entry name" value="Sigma-2_receptor-like"/>
</dbReference>
<dbReference type="Pfam" id="PF05241">
    <property type="entry name" value="EBP"/>
    <property type="match status" value="1"/>
</dbReference>
<proteinExistence type="predicted"/>
<feature type="transmembrane region" description="Helical" evidence="5">
    <location>
        <begin position="139"/>
        <end position="158"/>
    </location>
</feature>
<evidence type="ECO:0000259" key="6">
    <source>
        <dbReference type="PROSITE" id="PS51751"/>
    </source>
</evidence>
<dbReference type="PANTHER" id="PTHR31204:SF1">
    <property type="entry name" value="SIGMA INTRACELLULAR RECEPTOR 2"/>
    <property type="match status" value="1"/>
</dbReference>
<evidence type="ECO:0000313" key="7">
    <source>
        <dbReference type="EMBL" id="CAB4890594.1"/>
    </source>
</evidence>
<evidence type="ECO:0000256" key="2">
    <source>
        <dbReference type="ARBA" id="ARBA00022692"/>
    </source>
</evidence>
<accession>A0A6J7FAF4</accession>
<evidence type="ECO:0000256" key="3">
    <source>
        <dbReference type="ARBA" id="ARBA00022989"/>
    </source>
</evidence>
<evidence type="ECO:0000256" key="1">
    <source>
        <dbReference type="ARBA" id="ARBA00004141"/>
    </source>
</evidence>
<protein>
    <submittedName>
        <fullName evidence="7">Unannotated protein</fullName>
    </submittedName>
</protein>
<dbReference type="InterPro" id="IPR033118">
    <property type="entry name" value="EXPERA"/>
</dbReference>
<dbReference type="PROSITE" id="PS51751">
    <property type="entry name" value="EXPERA"/>
    <property type="match status" value="1"/>
</dbReference>
<organism evidence="7">
    <name type="scientific">freshwater metagenome</name>
    <dbReference type="NCBI Taxonomy" id="449393"/>
    <lineage>
        <taxon>unclassified sequences</taxon>
        <taxon>metagenomes</taxon>
        <taxon>ecological metagenomes</taxon>
    </lineage>
</organism>
<keyword evidence="3 5" id="KW-1133">Transmembrane helix</keyword>
<name>A0A6J7FAF4_9ZZZZ</name>
<comment type="subcellular location">
    <subcellularLocation>
        <location evidence="1">Membrane</location>
        <topology evidence="1">Multi-pass membrane protein</topology>
    </subcellularLocation>
</comment>
<feature type="transmembrane region" description="Helical" evidence="5">
    <location>
        <begin position="170"/>
        <end position="188"/>
    </location>
</feature>
<feature type="domain" description="EXPERA" evidence="6">
    <location>
        <begin position="47"/>
        <end position="187"/>
    </location>
</feature>
<dbReference type="GO" id="GO:0016020">
    <property type="term" value="C:membrane"/>
    <property type="evidence" value="ECO:0007669"/>
    <property type="project" value="UniProtKB-SubCell"/>
</dbReference>
<keyword evidence="2 5" id="KW-0812">Transmembrane</keyword>